<proteinExistence type="predicted"/>
<organism evidence="1">
    <name type="scientific">Methanosarcina barkeri (strain Fusaro / DSM 804)</name>
    <dbReference type="NCBI Taxonomy" id="269797"/>
    <lineage>
        <taxon>Archaea</taxon>
        <taxon>Methanobacteriati</taxon>
        <taxon>Methanobacteriota</taxon>
        <taxon>Stenosarchaea group</taxon>
        <taxon>Methanomicrobia</taxon>
        <taxon>Methanosarcinales</taxon>
        <taxon>Methanosarcinaceae</taxon>
        <taxon>Methanosarcina</taxon>
    </lineage>
</organism>
<protein>
    <recommendedName>
        <fullName evidence="2">Cell surface protein</fullName>
    </recommendedName>
</protein>
<accession>Q467I8</accession>
<dbReference type="NCBIfam" id="TIGR04213">
    <property type="entry name" value="PGF_pre_PGF"/>
    <property type="match status" value="1"/>
</dbReference>
<sequence length="168" mass="19368">MFSVLTGVVHNQTIQCKCLNICPEKKVTKFSEVTANCTVSRNSLFTEESMTFLDHRINHASITLNRYNEKKWNKIPATLFSEDNKYLYFTAETPGFSPFAITGKLATKENVVEILPEPETKYQENNTGDMAANIEHTLSRKKKLMECPGFEVIYCIIRLLGAFRYRRR</sequence>
<name>Q467I8_METBF</name>
<evidence type="ECO:0000313" key="1">
    <source>
        <dbReference type="EMBL" id="AAZ71954.1"/>
    </source>
</evidence>
<dbReference type="eggNOG" id="arCOG03504">
    <property type="taxonomic scope" value="Archaea"/>
</dbReference>
<dbReference type="PaxDb" id="269797-Mbar_A3064"/>
<dbReference type="InterPro" id="IPR026453">
    <property type="entry name" value="PGF_pre_PGF"/>
</dbReference>
<evidence type="ECO:0008006" key="2">
    <source>
        <dbReference type="Google" id="ProtNLM"/>
    </source>
</evidence>
<reference evidence="1" key="1">
    <citation type="submission" date="2006-06" db="EMBL/GenBank/DDBJ databases">
        <title>Complete sequence of chromosome 1 of Methanosarcina barkeri str. fusaro.</title>
        <authorList>
            <person name="Copeland A."/>
            <person name="Lucas S."/>
            <person name="Lapidus A."/>
            <person name="Barry K."/>
            <person name="Detter J.C."/>
            <person name="Glavina T."/>
            <person name="Hammon N."/>
            <person name="Israni S."/>
            <person name="Pitluck S."/>
            <person name="Goodwin L.A."/>
            <person name="Saunders E.H."/>
            <person name="Schmutz J."/>
            <person name="Larimer F."/>
            <person name="Land M."/>
            <person name="Anderson I."/>
            <person name="Richardson P."/>
        </authorList>
    </citation>
    <scope>NUCLEOTIDE SEQUENCE</scope>
    <source>
        <strain evidence="1">Fusaro</strain>
    </source>
</reference>
<gene>
    <name evidence="1" type="ordered locus">Mbar_A3064</name>
</gene>
<dbReference type="HOGENOM" id="CLU_1736402_0_0_2"/>
<dbReference type="EMBL" id="CP000099">
    <property type="protein sequence ID" value="AAZ71954.1"/>
    <property type="molecule type" value="Genomic_DNA"/>
</dbReference>
<dbReference type="AlphaFoldDB" id="Q467I8"/>
<dbReference type="KEGG" id="mba:Mbar_A3064"/>
<dbReference type="STRING" id="269797.Mbar_A3064"/>
<dbReference type="OrthoDB" id="137935at2157"/>